<proteinExistence type="predicted"/>
<protein>
    <submittedName>
        <fullName evidence="1">Uncharacterized protein</fullName>
    </submittedName>
</protein>
<dbReference type="AlphaFoldDB" id="A0A0F9SUP8"/>
<evidence type="ECO:0000313" key="1">
    <source>
        <dbReference type="EMBL" id="KKN40666.1"/>
    </source>
</evidence>
<accession>A0A0F9SUP8</accession>
<name>A0A0F9SUP8_9ZZZZ</name>
<dbReference type="EMBL" id="LAZR01001690">
    <property type="protein sequence ID" value="KKN40666.1"/>
    <property type="molecule type" value="Genomic_DNA"/>
</dbReference>
<reference evidence="1" key="1">
    <citation type="journal article" date="2015" name="Nature">
        <title>Complex archaea that bridge the gap between prokaryotes and eukaryotes.</title>
        <authorList>
            <person name="Spang A."/>
            <person name="Saw J.H."/>
            <person name="Jorgensen S.L."/>
            <person name="Zaremba-Niedzwiedzka K."/>
            <person name="Martijn J."/>
            <person name="Lind A.E."/>
            <person name="van Eijk R."/>
            <person name="Schleper C."/>
            <person name="Guy L."/>
            <person name="Ettema T.J."/>
        </authorList>
    </citation>
    <scope>NUCLEOTIDE SEQUENCE</scope>
</reference>
<comment type="caution">
    <text evidence="1">The sequence shown here is derived from an EMBL/GenBank/DDBJ whole genome shotgun (WGS) entry which is preliminary data.</text>
</comment>
<gene>
    <name evidence="1" type="ORF">LCGC14_0730950</name>
</gene>
<organism evidence="1">
    <name type="scientific">marine sediment metagenome</name>
    <dbReference type="NCBI Taxonomy" id="412755"/>
    <lineage>
        <taxon>unclassified sequences</taxon>
        <taxon>metagenomes</taxon>
        <taxon>ecological metagenomes</taxon>
    </lineage>
</organism>
<sequence>MPQNLRDFGVFLCFVGNDVVKRLNSATHDPGQLQHAILFDG</sequence>